<comment type="caution">
    <text evidence="1">The sequence shown here is derived from an EMBL/GenBank/DDBJ whole genome shotgun (WGS) entry which is preliminary data.</text>
</comment>
<evidence type="ECO:0000313" key="1">
    <source>
        <dbReference type="EMBL" id="KAF6298971.1"/>
    </source>
</evidence>
<organism evidence="1 2">
    <name type="scientific">Rhinolophus ferrumequinum</name>
    <name type="common">Greater horseshoe bat</name>
    <dbReference type="NCBI Taxonomy" id="59479"/>
    <lineage>
        <taxon>Eukaryota</taxon>
        <taxon>Metazoa</taxon>
        <taxon>Chordata</taxon>
        <taxon>Craniata</taxon>
        <taxon>Vertebrata</taxon>
        <taxon>Euteleostomi</taxon>
        <taxon>Mammalia</taxon>
        <taxon>Eutheria</taxon>
        <taxon>Laurasiatheria</taxon>
        <taxon>Chiroptera</taxon>
        <taxon>Yinpterochiroptera</taxon>
        <taxon>Rhinolophoidea</taxon>
        <taxon>Rhinolophidae</taxon>
        <taxon>Rhinolophinae</taxon>
        <taxon>Rhinolophus</taxon>
    </lineage>
</organism>
<dbReference type="EMBL" id="JACAGC010000020">
    <property type="protein sequence ID" value="KAF6298971.1"/>
    <property type="molecule type" value="Genomic_DNA"/>
</dbReference>
<sequence length="165" mass="17595">MERRQVLSLPFLPLEELVELGLPGLGCRALSSPQPQPTGLSRKQCSLSLWAQWGLFQSQGGLLVALPAGLSDLLFSPECPAERHVNSPACSPLEVQGCPVLCSPDLVRHCHKATTSGLGHRILGLTLSCPNEPDHKGDAASPGGGGNHIFPRVWVPVCHHVIPQL</sequence>
<evidence type="ECO:0000313" key="2">
    <source>
        <dbReference type="Proteomes" id="UP000585614"/>
    </source>
</evidence>
<proteinExistence type="predicted"/>
<reference evidence="1 2" key="1">
    <citation type="journal article" date="2020" name="Nature">
        <title>Six reference-quality genomes reveal evolution of bat adaptations.</title>
        <authorList>
            <person name="Jebb D."/>
            <person name="Huang Z."/>
            <person name="Pippel M."/>
            <person name="Hughes G.M."/>
            <person name="Lavrichenko K."/>
            <person name="Devanna P."/>
            <person name="Winkler S."/>
            <person name="Jermiin L.S."/>
            <person name="Skirmuntt E.C."/>
            <person name="Katzourakis A."/>
            <person name="Burkitt-Gray L."/>
            <person name="Ray D.A."/>
            <person name="Sullivan K.A.M."/>
            <person name="Roscito J.G."/>
            <person name="Kirilenko B.M."/>
            <person name="Davalos L.M."/>
            <person name="Corthals A.P."/>
            <person name="Power M.L."/>
            <person name="Jones G."/>
            <person name="Ransome R.D."/>
            <person name="Dechmann D.K.N."/>
            <person name="Locatelli A.G."/>
            <person name="Puechmaille S.J."/>
            <person name="Fedrigo O."/>
            <person name="Jarvis E.D."/>
            <person name="Hiller M."/>
            <person name="Vernes S.C."/>
            <person name="Myers E.W."/>
            <person name="Teeling E.C."/>
        </authorList>
    </citation>
    <scope>NUCLEOTIDE SEQUENCE [LARGE SCALE GENOMIC DNA]</scope>
    <source>
        <strain evidence="1">MRhiFer1</strain>
        <tissue evidence="1">Lung</tissue>
    </source>
</reference>
<accession>A0A7J7TE26</accession>
<dbReference type="AlphaFoldDB" id="A0A7J7TE26"/>
<dbReference type="Proteomes" id="UP000585614">
    <property type="component" value="Unassembled WGS sequence"/>
</dbReference>
<protein>
    <submittedName>
        <fullName evidence="1">Uncharacterized protein</fullName>
    </submittedName>
</protein>
<name>A0A7J7TE26_RHIFE</name>
<gene>
    <name evidence="1" type="ORF">mRhiFer1_008993</name>
</gene>